<dbReference type="Pfam" id="PF17899">
    <property type="entry name" value="Peptidase_M61_N"/>
    <property type="match status" value="1"/>
</dbReference>
<dbReference type="PROSITE" id="PS50106">
    <property type="entry name" value="PDZ"/>
    <property type="match status" value="1"/>
</dbReference>
<proteinExistence type="predicted"/>
<gene>
    <name evidence="2" type="ORF">DDW13_00820</name>
</gene>
<dbReference type="PIRSF" id="PIRSF016493">
    <property type="entry name" value="Glycyl_aminpptds"/>
    <property type="match status" value="1"/>
</dbReference>
<reference evidence="2 3" key="1">
    <citation type="journal article" date="2015" name="Appl. Environ. Microbiol.">
        <title>Nanoarchaeota, Their Sulfolobales Host, and Nanoarchaeota Virus Distribution across Yellowstone National Park Hot Springs.</title>
        <authorList>
            <person name="Munson-McGee J.H."/>
            <person name="Field E.K."/>
            <person name="Bateson M."/>
            <person name="Rooney C."/>
            <person name="Stepanauskas R."/>
            <person name="Young M.J."/>
        </authorList>
    </citation>
    <scope>NUCLEOTIDE SEQUENCE [LARGE SCALE GENOMIC DNA]</scope>
    <source>
        <strain evidence="2">SCGC AC-742_N10</strain>
    </source>
</reference>
<comment type="caution">
    <text evidence="2">The sequence shown here is derived from an EMBL/GenBank/DDBJ whole genome shotgun (WGS) entry which is preliminary data.</text>
</comment>
<dbReference type="SUPFAM" id="SSF50156">
    <property type="entry name" value="PDZ domain-like"/>
    <property type="match status" value="1"/>
</dbReference>
<dbReference type="InterPro" id="IPR001478">
    <property type="entry name" value="PDZ"/>
</dbReference>
<dbReference type="AlphaFoldDB" id="A0A2T9XBF3"/>
<dbReference type="InterPro" id="IPR024191">
    <property type="entry name" value="Peptidase_M61"/>
</dbReference>
<sequence>MIFEVKPRNRYFEILAKGREGVVIFPTYVPGSYVIRELERNIVEIEGIRISKNRFYVKYNFRYLIYAVSKDQREAISTLDYIFINPPAVFPFQEINEEYCVKLDLPPNWKISTSLKKKDGMYCADNYDEFADSPIEASPYLKVLKIDDKHVVSTIDDLDVEMLRRIVSEADKILGDEDNYVFHFRRSDKELGGIEHLNSSAIVVSWDREKLATLFAHEYFHRWNVKRLIPADLKHNYEKEVYTSLLWFAEGFTDYMAVIISLRAGVLDKKDAVKYVANSLSKLTFPGAKRTSLAESSFTTWIKYYRQDENFLNSSISYYDGGLALALYVDLEMSKKGKRIDDLFKEIYHEKRIYSFDDLNRILKGKYEIDIEDLVYGSAAKILEQLKDDVNIEFTDRGKPYYGIMLKDKTIAYVEDDSPADLAGLIPGDQIIGFNGKSKLEVKDSTKLTIVREGRIKEVVVNTSPNPGHKIKVKIGKLEFEKEEGISDIEII</sequence>
<dbReference type="Gene3D" id="2.60.40.3650">
    <property type="match status" value="1"/>
</dbReference>
<dbReference type="SMART" id="SM00228">
    <property type="entry name" value="PDZ"/>
    <property type="match status" value="1"/>
</dbReference>
<dbReference type="InterPro" id="IPR041489">
    <property type="entry name" value="PDZ_6"/>
</dbReference>
<dbReference type="InterPro" id="IPR036034">
    <property type="entry name" value="PDZ_sf"/>
</dbReference>
<name>A0A2T9XBF3_9CREN</name>
<dbReference type="EMBL" id="QEFD01000031">
    <property type="protein sequence ID" value="PVU77395.1"/>
    <property type="molecule type" value="Genomic_DNA"/>
</dbReference>
<evidence type="ECO:0000259" key="1">
    <source>
        <dbReference type="PROSITE" id="PS50106"/>
    </source>
</evidence>
<evidence type="ECO:0000313" key="3">
    <source>
        <dbReference type="Proteomes" id="UP000245638"/>
    </source>
</evidence>
<dbReference type="InterPro" id="IPR040756">
    <property type="entry name" value="Peptidase_M61_N"/>
</dbReference>
<dbReference type="Gene3D" id="1.10.390.10">
    <property type="entry name" value="Neutral Protease Domain 2"/>
    <property type="match status" value="1"/>
</dbReference>
<accession>A0A2T9XBF3</accession>
<protein>
    <submittedName>
        <fullName evidence="2">Peptidase M61</fullName>
    </submittedName>
</protein>
<dbReference type="Gene3D" id="2.30.42.10">
    <property type="match status" value="1"/>
</dbReference>
<dbReference type="InterPro" id="IPR007963">
    <property type="entry name" value="Peptidase_M61_catalytic"/>
</dbReference>
<feature type="domain" description="PDZ" evidence="1">
    <location>
        <begin position="389"/>
        <end position="441"/>
    </location>
</feature>
<dbReference type="Proteomes" id="UP000245638">
    <property type="component" value="Unassembled WGS sequence"/>
</dbReference>
<dbReference type="Pfam" id="PF05299">
    <property type="entry name" value="Peptidase_M61"/>
    <property type="match status" value="1"/>
</dbReference>
<organism evidence="2 3">
    <name type="scientific">Acidianus hospitalis</name>
    <dbReference type="NCBI Taxonomy" id="563177"/>
    <lineage>
        <taxon>Archaea</taxon>
        <taxon>Thermoproteota</taxon>
        <taxon>Thermoprotei</taxon>
        <taxon>Sulfolobales</taxon>
        <taxon>Sulfolobaceae</taxon>
        <taxon>Acidianus</taxon>
    </lineage>
</organism>
<dbReference type="SUPFAM" id="SSF55486">
    <property type="entry name" value="Metalloproteases ('zincins'), catalytic domain"/>
    <property type="match status" value="1"/>
</dbReference>
<dbReference type="Pfam" id="PF17820">
    <property type="entry name" value="PDZ_6"/>
    <property type="match status" value="1"/>
</dbReference>
<dbReference type="InterPro" id="IPR027268">
    <property type="entry name" value="Peptidase_M4/M1_CTD_sf"/>
</dbReference>
<evidence type="ECO:0000313" key="2">
    <source>
        <dbReference type="EMBL" id="PVU77395.1"/>
    </source>
</evidence>